<dbReference type="Pfam" id="PF01323">
    <property type="entry name" value="DSBA"/>
    <property type="match status" value="1"/>
</dbReference>
<dbReference type="InterPro" id="IPR036249">
    <property type="entry name" value="Thioredoxin-like_sf"/>
</dbReference>
<keyword evidence="4" id="KW-0732">Signal</keyword>
<dbReference type="SUPFAM" id="SSF52833">
    <property type="entry name" value="Thioredoxin-like"/>
    <property type="match status" value="1"/>
</dbReference>
<protein>
    <recommendedName>
        <fullName evidence="3">Thiol:disulfide interchange protein DsbA</fullName>
    </recommendedName>
</protein>
<organism evidence="9">
    <name type="scientific">hydrothermal vent metagenome</name>
    <dbReference type="NCBI Taxonomy" id="652676"/>
    <lineage>
        <taxon>unclassified sequences</taxon>
        <taxon>metagenomes</taxon>
        <taxon>ecological metagenomes</taxon>
    </lineage>
</organism>
<evidence type="ECO:0000256" key="3">
    <source>
        <dbReference type="ARBA" id="ARBA00013831"/>
    </source>
</evidence>
<dbReference type="InterPro" id="IPR023205">
    <property type="entry name" value="DsbA/DsbL"/>
</dbReference>
<dbReference type="PANTHER" id="PTHR35891:SF2">
    <property type="entry name" value="THIOL:DISULFIDE INTERCHANGE PROTEIN DSBA"/>
    <property type="match status" value="1"/>
</dbReference>
<sequence length="207" mass="23700">MRFIQKISLLGLLFLLPILSYAQDYVEGKSYNKLSQNIATQTGDKIEVLEFFWYGCPHCFKFEPTLTEWKKTIPSNVQFIRVPAPLNANWMVHTKTYYALETMGEGDKHHTAIFNAMHVKKMKLRDKESIANFLEKRGVDKAKFLSTFGSFAVEMRAKQAYQLAKQYKVEGVPMLAINGKYTISGQQAGSYKAMVDISDSLFKLETK</sequence>
<accession>A0A3B0XA21</accession>
<comment type="similarity">
    <text evidence="2">Belongs to the thioredoxin family. DsbA subfamily.</text>
</comment>
<dbReference type="InterPro" id="IPR013766">
    <property type="entry name" value="Thioredoxin_domain"/>
</dbReference>
<evidence type="ECO:0000256" key="7">
    <source>
        <dbReference type="ARBA" id="ARBA00023284"/>
    </source>
</evidence>
<dbReference type="PANTHER" id="PTHR35891">
    <property type="entry name" value="THIOL:DISULFIDE INTERCHANGE PROTEIN DSBA"/>
    <property type="match status" value="1"/>
</dbReference>
<dbReference type="EMBL" id="UOFF01000038">
    <property type="protein sequence ID" value="VAW53646.1"/>
    <property type="molecule type" value="Genomic_DNA"/>
</dbReference>
<keyword evidence="5" id="KW-0574">Periplasm</keyword>
<dbReference type="PIRSF" id="PIRSF001488">
    <property type="entry name" value="Tdi_protein"/>
    <property type="match status" value="1"/>
</dbReference>
<evidence type="ECO:0000256" key="6">
    <source>
        <dbReference type="ARBA" id="ARBA00023157"/>
    </source>
</evidence>
<dbReference type="Gene3D" id="3.40.30.10">
    <property type="entry name" value="Glutaredoxin"/>
    <property type="match status" value="1"/>
</dbReference>
<evidence type="ECO:0000256" key="4">
    <source>
        <dbReference type="ARBA" id="ARBA00022729"/>
    </source>
</evidence>
<evidence type="ECO:0000256" key="1">
    <source>
        <dbReference type="ARBA" id="ARBA00004418"/>
    </source>
</evidence>
<dbReference type="CDD" id="cd03019">
    <property type="entry name" value="DsbA_DsbA"/>
    <property type="match status" value="1"/>
</dbReference>
<evidence type="ECO:0000313" key="9">
    <source>
        <dbReference type="EMBL" id="VAW53646.1"/>
    </source>
</evidence>
<dbReference type="PROSITE" id="PS51352">
    <property type="entry name" value="THIOREDOXIN_2"/>
    <property type="match status" value="1"/>
</dbReference>
<feature type="domain" description="Thioredoxin" evidence="8">
    <location>
        <begin position="12"/>
        <end position="203"/>
    </location>
</feature>
<dbReference type="PROSITE" id="PS00194">
    <property type="entry name" value="THIOREDOXIN_1"/>
    <property type="match status" value="1"/>
</dbReference>
<evidence type="ECO:0000256" key="5">
    <source>
        <dbReference type="ARBA" id="ARBA00022764"/>
    </source>
</evidence>
<evidence type="ECO:0000259" key="8">
    <source>
        <dbReference type="PROSITE" id="PS51352"/>
    </source>
</evidence>
<dbReference type="AlphaFoldDB" id="A0A3B0XA21"/>
<reference evidence="9" key="1">
    <citation type="submission" date="2018-06" db="EMBL/GenBank/DDBJ databases">
        <authorList>
            <person name="Zhirakovskaya E."/>
        </authorList>
    </citation>
    <scope>NUCLEOTIDE SEQUENCE</scope>
</reference>
<dbReference type="InterPro" id="IPR017937">
    <property type="entry name" value="Thioredoxin_CS"/>
</dbReference>
<dbReference type="GO" id="GO:0042597">
    <property type="term" value="C:periplasmic space"/>
    <property type="evidence" value="ECO:0007669"/>
    <property type="project" value="UniProtKB-SubCell"/>
</dbReference>
<evidence type="ECO:0000256" key="2">
    <source>
        <dbReference type="ARBA" id="ARBA00005791"/>
    </source>
</evidence>
<proteinExistence type="inferred from homology"/>
<name>A0A3B0XA21_9ZZZZ</name>
<dbReference type="InterPro" id="IPR050824">
    <property type="entry name" value="Thiol_disulfide_DsbA"/>
</dbReference>
<keyword evidence="7" id="KW-0676">Redox-active center</keyword>
<dbReference type="GO" id="GO:0016491">
    <property type="term" value="F:oxidoreductase activity"/>
    <property type="evidence" value="ECO:0007669"/>
    <property type="project" value="InterPro"/>
</dbReference>
<comment type="subcellular location">
    <subcellularLocation>
        <location evidence="1">Periplasm</location>
    </subcellularLocation>
</comment>
<gene>
    <name evidence="9" type="ORF">MNBD_GAMMA07-1461</name>
</gene>
<keyword evidence="6" id="KW-1015">Disulfide bond</keyword>
<dbReference type="InterPro" id="IPR001853">
    <property type="entry name" value="DSBA-like_thioredoxin_dom"/>
</dbReference>